<gene>
    <name evidence="1" type="ORF">O1Q84_09040</name>
</gene>
<evidence type="ECO:0000313" key="2">
    <source>
        <dbReference type="Proteomes" id="UP001156560"/>
    </source>
</evidence>
<sequence>MNEYIILEKDDISIAVDIVDDYAGDQIRGLQQDGFAVVCESTKAYTKDKALKLWSETKNIMQNNCVSKEYAEKQL</sequence>
<protein>
    <submittedName>
        <fullName evidence="1">Uncharacterized protein</fullName>
    </submittedName>
</protein>
<dbReference type="EMBL" id="CP114194">
    <property type="protein sequence ID" value="WAT88851.1"/>
    <property type="molecule type" value="Genomic_DNA"/>
</dbReference>
<reference evidence="1" key="1">
    <citation type="submission" date="2022-12" db="EMBL/GenBank/DDBJ databases">
        <title>Vibrio parahaemolyticus become highly virulent by producing novel Tc toxins.</title>
        <authorList>
            <person name="Yang F."/>
            <person name="You Y."/>
            <person name="Lai Q."/>
            <person name="Xu L."/>
            <person name="Li F."/>
        </authorList>
    </citation>
    <scope>NUCLEOTIDE SEQUENCE</scope>
    <source>
        <strain evidence="1">Vp-HL-202005</strain>
    </source>
</reference>
<organism evidence="1 2">
    <name type="scientific">Vibrio parahaemolyticus</name>
    <dbReference type="NCBI Taxonomy" id="670"/>
    <lineage>
        <taxon>Bacteria</taxon>
        <taxon>Pseudomonadati</taxon>
        <taxon>Pseudomonadota</taxon>
        <taxon>Gammaproteobacteria</taxon>
        <taxon>Vibrionales</taxon>
        <taxon>Vibrionaceae</taxon>
        <taxon>Vibrio</taxon>
    </lineage>
</organism>
<dbReference type="Proteomes" id="UP001156560">
    <property type="component" value="Chromosome 1"/>
</dbReference>
<evidence type="ECO:0000313" key="1">
    <source>
        <dbReference type="EMBL" id="WAT88851.1"/>
    </source>
</evidence>
<dbReference type="RefSeq" id="WP_069535794.1">
    <property type="nucleotide sequence ID" value="NZ_CP114194.1"/>
</dbReference>
<accession>A0AA47JDJ6</accession>
<name>A0AA47JDJ6_VIBPH</name>
<dbReference type="AlphaFoldDB" id="A0AA47JDJ6"/>
<proteinExistence type="predicted"/>